<feature type="transmembrane region" description="Helical" evidence="6">
    <location>
        <begin position="339"/>
        <end position="357"/>
    </location>
</feature>
<sequence length="601" mass="65423">MAPWQRASPSSSSSLRLACKHEAWSKTASVSIRMSASLIGMPRSAALLLLIAPLAASMSHAPHARSPAAFLEESTCKQLLNESACFLRDGCAWCFEDGDRSSSQKFCMAWQECGGPSSLCELRGNESTCNGKDGDPNKTSNCRWCLTESRCVTGLWEGGNVSKADQGQCVGCDGEFDSGADFDVCEVCGGACVEPYIRTDNPSCSCLGCDGTPFSGLVVDACGVCGGSNDSCTIYPFTFEQSIGVSLALSGNFVISLSLNLQKYTHNQNQELSGGERSYTDIPLWWVGMGLMVLGETGNFLAYAYAPATLVAPLGAVTVISNSILAHYVLKEDLRPRNVAGVVLAILGAVLIVVYAPDSQKQLTMELLEQYMSETSFIIFIIFILLTITGLHALGEQYKKRYVVLYLLMCSLYGSLTVMCVKGVSTAFILTMSGHNAFNHLLPWVLVITMIVTTITQIRILNLAMINFGASEVVPVYYVLFTFCSVVGGMVLYKEYHQNCPDQDLPCNKTLFFLLGIFVTFSGVYLITFSRKQPDLSYRYDEPLSLSNDEERVSEREGLLAETSLEEGERMPRELRELATVSVSGAATSSVDETKFLPSEL</sequence>
<evidence type="ECO:0000256" key="5">
    <source>
        <dbReference type="SAM" id="MobiDB-lite"/>
    </source>
</evidence>
<evidence type="ECO:0000256" key="4">
    <source>
        <dbReference type="ARBA" id="ARBA00023136"/>
    </source>
</evidence>
<dbReference type="PANTHER" id="PTHR12570:SF65">
    <property type="entry name" value="MAGNESIUM TRANSPORTER NIPA9-RELATED"/>
    <property type="match status" value="1"/>
</dbReference>
<gene>
    <name evidence="7" type="ORF">GTHE00462_LOCUS18552</name>
</gene>
<reference evidence="7" key="1">
    <citation type="submission" date="2021-01" db="EMBL/GenBank/DDBJ databases">
        <authorList>
            <person name="Corre E."/>
            <person name="Pelletier E."/>
            <person name="Niang G."/>
            <person name="Scheremetjew M."/>
            <person name="Finn R."/>
            <person name="Kale V."/>
            <person name="Holt S."/>
            <person name="Cochrane G."/>
            <person name="Meng A."/>
            <person name="Brown T."/>
            <person name="Cohen L."/>
        </authorList>
    </citation>
    <scope>NUCLEOTIDE SEQUENCE</scope>
    <source>
        <strain evidence="7">CCMP 2712</strain>
    </source>
</reference>
<feature type="transmembrane region" description="Helical" evidence="6">
    <location>
        <begin position="473"/>
        <end position="491"/>
    </location>
</feature>
<feature type="transmembrane region" description="Helical" evidence="6">
    <location>
        <begin position="441"/>
        <end position="461"/>
    </location>
</feature>
<comment type="subcellular location">
    <subcellularLocation>
        <location evidence="1">Membrane</location>
        <topology evidence="1">Multi-pass membrane protein</topology>
    </subcellularLocation>
</comment>
<dbReference type="AlphaFoldDB" id="A0A7S4KUI1"/>
<dbReference type="PANTHER" id="PTHR12570">
    <property type="match status" value="1"/>
</dbReference>
<accession>A0A7S4KUI1</accession>
<feature type="transmembrane region" description="Helical" evidence="6">
    <location>
        <begin position="310"/>
        <end position="330"/>
    </location>
</feature>
<dbReference type="EMBL" id="HBKN01023663">
    <property type="protein sequence ID" value="CAE2305849.1"/>
    <property type="molecule type" value="Transcribed_RNA"/>
</dbReference>
<keyword evidence="2 6" id="KW-0812">Transmembrane</keyword>
<dbReference type="InterPro" id="IPR008521">
    <property type="entry name" value="Mg_trans_NIPA"/>
</dbReference>
<feature type="transmembrane region" description="Helical" evidence="6">
    <location>
        <begin position="402"/>
        <end position="429"/>
    </location>
</feature>
<dbReference type="Pfam" id="PF05653">
    <property type="entry name" value="Mg_trans_NIPA"/>
    <property type="match status" value="1"/>
</dbReference>
<feature type="compositionally biased region" description="Basic and acidic residues" evidence="5">
    <location>
        <begin position="549"/>
        <end position="559"/>
    </location>
</feature>
<name>A0A7S4KUI1_GUITH</name>
<dbReference type="GO" id="GO:0016020">
    <property type="term" value="C:membrane"/>
    <property type="evidence" value="ECO:0007669"/>
    <property type="project" value="UniProtKB-SubCell"/>
</dbReference>
<evidence type="ECO:0000313" key="7">
    <source>
        <dbReference type="EMBL" id="CAE2305849.1"/>
    </source>
</evidence>
<dbReference type="InterPro" id="IPR037185">
    <property type="entry name" value="EmrE-like"/>
</dbReference>
<keyword evidence="4 6" id="KW-0472">Membrane</keyword>
<keyword evidence="3 6" id="KW-1133">Transmembrane helix</keyword>
<feature type="region of interest" description="Disordered" evidence="5">
    <location>
        <begin position="549"/>
        <end position="570"/>
    </location>
</feature>
<feature type="transmembrane region" description="Helical" evidence="6">
    <location>
        <begin position="282"/>
        <end position="304"/>
    </location>
</feature>
<evidence type="ECO:0000256" key="3">
    <source>
        <dbReference type="ARBA" id="ARBA00022989"/>
    </source>
</evidence>
<protein>
    <submittedName>
        <fullName evidence="7">Uncharacterized protein</fullName>
    </submittedName>
</protein>
<feature type="transmembrane region" description="Helical" evidence="6">
    <location>
        <begin position="377"/>
        <end position="395"/>
    </location>
</feature>
<proteinExistence type="predicted"/>
<evidence type="ECO:0000256" key="2">
    <source>
        <dbReference type="ARBA" id="ARBA00022692"/>
    </source>
</evidence>
<evidence type="ECO:0000256" key="1">
    <source>
        <dbReference type="ARBA" id="ARBA00004141"/>
    </source>
</evidence>
<feature type="transmembrane region" description="Helical" evidence="6">
    <location>
        <begin position="243"/>
        <end position="261"/>
    </location>
</feature>
<dbReference type="SUPFAM" id="SSF103481">
    <property type="entry name" value="Multidrug resistance efflux transporter EmrE"/>
    <property type="match status" value="1"/>
</dbReference>
<dbReference type="GO" id="GO:0015095">
    <property type="term" value="F:magnesium ion transmembrane transporter activity"/>
    <property type="evidence" value="ECO:0007669"/>
    <property type="project" value="InterPro"/>
</dbReference>
<evidence type="ECO:0000256" key="6">
    <source>
        <dbReference type="SAM" id="Phobius"/>
    </source>
</evidence>
<feature type="transmembrane region" description="Helical" evidence="6">
    <location>
        <begin position="511"/>
        <end position="529"/>
    </location>
</feature>
<organism evidence="7">
    <name type="scientific">Guillardia theta</name>
    <name type="common">Cryptophyte</name>
    <name type="synonym">Cryptomonas phi</name>
    <dbReference type="NCBI Taxonomy" id="55529"/>
    <lineage>
        <taxon>Eukaryota</taxon>
        <taxon>Cryptophyceae</taxon>
        <taxon>Pyrenomonadales</taxon>
        <taxon>Geminigeraceae</taxon>
        <taxon>Guillardia</taxon>
    </lineage>
</organism>